<sequence length="353" mass="40105">MNNTIIFSRVKFFITTKRLIAITLFLLCAVIILFAALLLTRKKSLLIDYLPKDASFWFWQKGGGYDARATEFLELLGFDSKASSILEGRKHDIVIYLKDDEWYRLTADGLEGESSGESAELFRVLTSSRSATIVGSVSADYIEKHFPPIFSQSLNNSPYYFTLSPASKTFSFQITSRDKILQNKIETSINLPDFPSSVILAFQTTETEFQKQGAEYIKKRLTETVAFQHPVIIVKTLPDGTVSKERVVDPTLFSWVSREPNFFDLVVDDKVVFAMYEDEKRVVVASSKQDIIEDNLKDTRITSFFYLNLESVPGIEFVDILGKSSALSWLQKNAVKRIIVGELETHIKGEFVF</sequence>
<reference evidence="2 3" key="1">
    <citation type="journal article" date="2016" name="Nat. Commun.">
        <title>Thousands of microbial genomes shed light on interconnected biogeochemical processes in an aquifer system.</title>
        <authorList>
            <person name="Anantharaman K."/>
            <person name="Brown C.T."/>
            <person name="Hug L.A."/>
            <person name="Sharon I."/>
            <person name="Castelle C.J."/>
            <person name="Probst A.J."/>
            <person name="Thomas B.C."/>
            <person name="Singh A."/>
            <person name="Wilkins M.J."/>
            <person name="Karaoz U."/>
            <person name="Brodie E.L."/>
            <person name="Williams K.H."/>
            <person name="Hubbard S.S."/>
            <person name="Banfield J.F."/>
        </authorList>
    </citation>
    <scope>NUCLEOTIDE SEQUENCE [LARGE SCALE GENOMIC DNA]</scope>
</reference>
<organism evidence="2 3">
    <name type="scientific">Candidatus Jacksonbacteria bacterium RIFCSPLOWO2_02_FULL_44_20</name>
    <dbReference type="NCBI Taxonomy" id="1798460"/>
    <lineage>
        <taxon>Bacteria</taxon>
        <taxon>Candidatus Jacksoniibacteriota</taxon>
    </lineage>
</organism>
<name>A0A1G2A6E6_9BACT</name>
<gene>
    <name evidence="2" type="ORF">A3H61_03800</name>
</gene>
<keyword evidence="1" id="KW-1133">Transmembrane helix</keyword>
<dbReference type="AlphaFoldDB" id="A0A1G2A6E6"/>
<evidence type="ECO:0000256" key="1">
    <source>
        <dbReference type="SAM" id="Phobius"/>
    </source>
</evidence>
<dbReference type="EMBL" id="MHJU01000036">
    <property type="protein sequence ID" value="OGY72414.1"/>
    <property type="molecule type" value="Genomic_DNA"/>
</dbReference>
<dbReference type="Proteomes" id="UP000178315">
    <property type="component" value="Unassembled WGS sequence"/>
</dbReference>
<evidence type="ECO:0008006" key="4">
    <source>
        <dbReference type="Google" id="ProtNLM"/>
    </source>
</evidence>
<proteinExistence type="predicted"/>
<comment type="caution">
    <text evidence="2">The sequence shown here is derived from an EMBL/GenBank/DDBJ whole genome shotgun (WGS) entry which is preliminary data.</text>
</comment>
<keyword evidence="1" id="KW-0812">Transmembrane</keyword>
<feature type="transmembrane region" description="Helical" evidence="1">
    <location>
        <begin position="20"/>
        <end position="39"/>
    </location>
</feature>
<accession>A0A1G2A6E6</accession>
<evidence type="ECO:0000313" key="3">
    <source>
        <dbReference type="Proteomes" id="UP000178315"/>
    </source>
</evidence>
<keyword evidence="1" id="KW-0472">Membrane</keyword>
<protein>
    <recommendedName>
        <fullName evidence="4">DUF4340 domain-containing protein</fullName>
    </recommendedName>
</protein>
<evidence type="ECO:0000313" key="2">
    <source>
        <dbReference type="EMBL" id="OGY72414.1"/>
    </source>
</evidence>